<evidence type="ECO:0000313" key="4">
    <source>
        <dbReference type="Proteomes" id="UP001150062"/>
    </source>
</evidence>
<dbReference type="SUPFAM" id="SSF53474">
    <property type="entry name" value="alpha/beta-Hydrolases"/>
    <property type="match status" value="1"/>
</dbReference>
<dbReference type="EMBL" id="JAOAOG010000003">
    <property type="protein sequence ID" value="KAJ6255635.1"/>
    <property type="molecule type" value="Genomic_DNA"/>
</dbReference>
<dbReference type="Pfam" id="PF04083">
    <property type="entry name" value="Abhydro_lipase"/>
    <property type="match status" value="1"/>
</dbReference>
<dbReference type="InterPro" id="IPR029058">
    <property type="entry name" value="AB_hydrolase_fold"/>
</dbReference>
<name>A0ABQ8ZFD3_9EUKA</name>
<comment type="caution">
    <text evidence="3">The sequence shown here is derived from an EMBL/GenBank/DDBJ whole genome shotgun (WGS) entry which is preliminary data.</text>
</comment>
<sequence>MKKTKKELTLTETIYEFLRKSTLSYIVFAIVVFFIKICCTLALIPITYLPLVFKGLASCVGLIKGGIYAISFNMLDQFHVLYHPIYYKFMKKTNNEKKVQKGNDNDTQEKATLTKKAKINKEFEKIRKKKIQGSEGAKGTGLFAGIKRSLRSVVSHLPFLHNSPKVRSIEDLVIKKGYPLEHHTVETEDGHYLRLFRIPSSPKYDDGKQNGTNKRKPVAFFMHGLLTCGTIFVVEKALALQLADQGYDIWLGNGRGGHNSQKHRDYDREDDRFWSHNFDDTVQYDFPSMVNFILDKTGQEKLNYFGFSQGSSQGFAAFSKFPEMNQKCNLFVGLAPTAIVNPIHTVAFKVICAFPARFQRLLFGNKSIFEGVERTMRDLMSPKIYALAIRAAIWFLFGFNTKQLNNRGFDNVCQTLYSPQSTNLVIQWFQQVKNEGFKYFDYEDEEKNLKVYGKKTPPDYDLSNIKCPVALIAGNADPIPNMKALFEYGLDPQLVVKDLRIDGYEHLDILFAHGSQEKVYDPVIELMNKHNFEDKN</sequence>
<reference evidence="3" key="1">
    <citation type="submission" date="2022-08" db="EMBL/GenBank/DDBJ databases">
        <title>Novel sulfate-reducing endosymbionts in the free-living metamonad Anaeramoeba.</title>
        <authorList>
            <person name="Jerlstrom-Hultqvist J."/>
            <person name="Cepicka I."/>
            <person name="Gallot-Lavallee L."/>
            <person name="Salas-Leiva D."/>
            <person name="Curtis B.A."/>
            <person name="Zahonova K."/>
            <person name="Pipaliya S."/>
            <person name="Dacks J."/>
            <person name="Roger A.J."/>
        </authorList>
    </citation>
    <scope>NUCLEOTIDE SEQUENCE</scope>
    <source>
        <strain evidence="3">Schooner1</strain>
    </source>
</reference>
<feature type="domain" description="Partial AB-hydrolase lipase" evidence="2">
    <location>
        <begin position="170"/>
        <end position="234"/>
    </location>
</feature>
<dbReference type="PANTHER" id="PTHR11005">
    <property type="entry name" value="LYSOSOMAL ACID LIPASE-RELATED"/>
    <property type="match status" value="1"/>
</dbReference>
<keyword evidence="4" id="KW-1185">Reference proteome</keyword>
<dbReference type="Proteomes" id="UP001150062">
    <property type="component" value="Unassembled WGS sequence"/>
</dbReference>
<proteinExistence type="predicted"/>
<organism evidence="3 4">
    <name type="scientific">Anaeramoeba flamelloides</name>
    <dbReference type="NCBI Taxonomy" id="1746091"/>
    <lineage>
        <taxon>Eukaryota</taxon>
        <taxon>Metamonada</taxon>
        <taxon>Anaeramoebidae</taxon>
        <taxon>Anaeramoeba</taxon>
    </lineage>
</organism>
<keyword evidence="1" id="KW-1133">Transmembrane helix</keyword>
<dbReference type="Gene3D" id="3.40.50.1820">
    <property type="entry name" value="alpha/beta hydrolase"/>
    <property type="match status" value="1"/>
</dbReference>
<protein>
    <submittedName>
        <fullName evidence="3">Sterol esterase tgl1</fullName>
    </submittedName>
</protein>
<keyword evidence="1" id="KW-0472">Membrane</keyword>
<dbReference type="InterPro" id="IPR006693">
    <property type="entry name" value="AB_hydrolase_lipase"/>
</dbReference>
<accession>A0ABQ8ZFD3</accession>
<evidence type="ECO:0000313" key="3">
    <source>
        <dbReference type="EMBL" id="KAJ6255635.1"/>
    </source>
</evidence>
<keyword evidence="1" id="KW-0812">Transmembrane</keyword>
<evidence type="ECO:0000259" key="2">
    <source>
        <dbReference type="Pfam" id="PF04083"/>
    </source>
</evidence>
<gene>
    <name evidence="3" type="ORF">M0813_11195</name>
</gene>
<feature type="transmembrane region" description="Helical" evidence="1">
    <location>
        <begin position="25"/>
        <end position="49"/>
    </location>
</feature>
<evidence type="ECO:0000256" key="1">
    <source>
        <dbReference type="SAM" id="Phobius"/>
    </source>
</evidence>